<sequence length="194" mass="21314">MVHRHLALDRLAYLYLVLVIVVDGLPEYLPVREAVATAPLHVVENVGDAIVYVLGRVAVVLRKERILRCTLLQIHLYRSLEMVCSFHIAVVLSVIHFSVSQKLVVVGCATLLETLLAALKFHIVTARLEEAVKALVHEVVQSGSGVGGFQKVVDGSQDVLVCAIACQYATVVREYPAFAPFLVIAFEVVGFRLE</sequence>
<gene>
    <name evidence="1" type="ORF">EVA_15838</name>
</gene>
<accession>J9G2P6</accession>
<name>J9G2P6_9ZZZZ</name>
<protein>
    <submittedName>
        <fullName evidence="1">Uncharacterized protein</fullName>
    </submittedName>
</protein>
<proteinExistence type="predicted"/>
<dbReference type="EMBL" id="AMCI01005485">
    <property type="protein sequence ID" value="EJW96057.1"/>
    <property type="molecule type" value="Genomic_DNA"/>
</dbReference>
<evidence type="ECO:0000313" key="1">
    <source>
        <dbReference type="EMBL" id="EJW96057.1"/>
    </source>
</evidence>
<comment type="caution">
    <text evidence="1">The sequence shown here is derived from an EMBL/GenBank/DDBJ whole genome shotgun (WGS) entry which is preliminary data.</text>
</comment>
<dbReference type="AlphaFoldDB" id="J9G2P6"/>
<reference evidence="1" key="1">
    <citation type="journal article" date="2012" name="PLoS ONE">
        <title>Gene sets for utilization of primary and secondary nutrition supplies in the distal gut of endangered iberian lynx.</title>
        <authorList>
            <person name="Alcaide M."/>
            <person name="Messina E."/>
            <person name="Richter M."/>
            <person name="Bargiela R."/>
            <person name="Peplies J."/>
            <person name="Huws S.A."/>
            <person name="Newbold C.J."/>
            <person name="Golyshin P.N."/>
            <person name="Simon M.A."/>
            <person name="Lopez G."/>
            <person name="Yakimov M.M."/>
            <person name="Ferrer M."/>
        </authorList>
    </citation>
    <scope>NUCLEOTIDE SEQUENCE</scope>
</reference>
<organism evidence="1">
    <name type="scientific">gut metagenome</name>
    <dbReference type="NCBI Taxonomy" id="749906"/>
    <lineage>
        <taxon>unclassified sequences</taxon>
        <taxon>metagenomes</taxon>
        <taxon>organismal metagenomes</taxon>
    </lineage>
</organism>